<dbReference type="Proteomes" id="UP000258613">
    <property type="component" value="Plasmid pAArc-Mg-01"/>
</dbReference>
<evidence type="ECO:0000256" key="1">
    <source>
        <dbReference type="SAM" id="MobiDB-lite"/>
    </source>
</evidence>
<name>A0A346PKI1_9EURY</name>
<organism evidence="3 4">
    <name type="scientific">Natrarchaeobaculum sulfurireducens</name>
    <dbReference type="NCBI Taxonomy" id="2044521"/>
    <lineage>
        <taxon>Archaea</taxon>
        <taxon>Methanobacteriati</taxon>
        <taxon>Methanobacteriota</taxon>
        <taxon>Stenosarchaea group</taxon>
        <taxon>Halobacteria</taxon>
        <taxon>Halobacteriales</taxon>
        <taxon>Natrialbaceae</taxon>
        <taxon>Natrarchaeobaculum</taxon>
    </lineage>
</organism>
<keyword evidence="2" id="KW-1133">Transmembrane helix</keyword>
<keyword evidence="2" id="KW-0472">Membrane</keyword>
<accession>A0A346PKI1</accession>
<keyword evidence="2" id="KW-0812">Transmembrane</keyword>
<keyword evidence="3" id="KW-0614">Plasmid</keyword>
<dbReference type="EMBL" id="CP027032">
    <property type="protein sequence ID" value="AXR80026.1"/>
    <property type="molecule type" value="Genomic_DNA"/>
</dbReference>
<proteinExistence type="predicted"/>
<dbReference type="InterPro" id="IPR023833">
    <property type="entry name" value="Signal_pept_SipW-depend-type"/>
</dbReference>
<dbReference type="InterPro" id="IPR006311">
    <property type="entry name" value="TAT_signal"/>
</dbReference>
<geneLocation type="plasmid" evidence="4">
    <name>paarc-mg-01</name>
</geneLocation>
<dbReference type="RefSeq" id="WP_117366924.1">
    <property type="nucleotide sequence ID" value="NZ_CP027032.1"/>
</dbReference>
<dbReference type="AlphaFoldDB" id="A0A346PKI1"/>
<dbReference type="OrthoDB" id="137379at2157"/>
<keyword evidence="4" id="KW-1185">Reference proteome</keyword>
<evidence type="ECO:0000313" key="3">
    <source>
        <dbReference type="EMBL" id="AXR80026.1"/>
    </source>
</evidence>
<dbReference type="KEGG" id="nag:AArcMg_4201"/>
<reference evidence="3 4" key="1">
    <citation type="submission" date="2018-02" db="EMBL/GenBank/DDBJ databases">
        <title>Phenotypic and genomic properties of facultatively anaerobic sulfur-reducing natronoarchaea from hypersaline soda lakes.</title>
        <authorList>
            <person name="Sorokin D.Y."/>
            <person name="Kublanov I.V."/>
            <person name="Roman P."/>
            <person name="Sinninghe Damste J.S."/>
            <person name="Golyshin P.N."/>
            <person name="Rojo D."/>
            <person name="Ciordia S."/>
            <person name="Mena M.D.C."/>
            <person name="Ferrer M."/>
            <person name="Messina E."/>
            <person name="Smedile F."/>
            <person name="La Spada G."/>
            <person name="La Cono V."/>
            <person name="Yakimov M.M."/>
        </authorList>
    </citation>
    <scope>NUCLEOTIDE SEQUENCE [LARGE SCALE GENOMIC DNA]</scope>
    <source>
        <strain evidence="3 4">AArc-Mg</strain>
        <plasmid evidence="4">paarc-mg-01</plasmid>
    </source>
</reference>
<feature type="region of interest" description="Disordered" evidence="1">
    <location>
        <begin position="233"/>
        <end position="253"/>
    </location>
</feature>
<gene>
    <name evidence="3" type="ORF">AArcMg_4201</name>
</gene>
<dbReference type="NCBIfam" id="TIGR04088">
    <property type="entry name" value="cognate_SipW"/>
    <property type="match status" value="1"/>
</dbReference>
<protein>
    <recommendedName>
        <fullName evidence="5">SipW-cognate class signal peptide</fullName>
    </recommendedName>
</protein>
<evidence type="ECO:0000256" key="2">
    <source>
        <dbReference type="SAM" id="Phobius"/>
    </source>
</evidence>
<evidence type="ECO:0008006" key="5">
    <source>
        <dbReference type="Google" id="ProtNLM"/>
    </source>
</evidence>
<evidence type="ECO:0000313" key="4">
    <source>
        <dbReference type="Proteomes" id="UP000258613"/>
    </source>
</evidence>
<dbReference type="PROSITE" id="PS51318">
    <property type="entry name" value="TAT"/>
    <property type="match status" value="1"/>
</dbReference>
<sequence>MTDENQFRLTRRRALGGIAAIGVASAAAGVGTSAFFSDQETFEDNSITAGEFGLTVEQKITDIDQDEIGPDETAWLDRGGAEPGYVVANAIKIEDAKPGDEYEFCWDITVEENPGYVALAADSNDKNGYEAENVDADDLWDVESNDDLTTIGEATEVEDVTLDGETIAEYESFEELLEELEDGEPLGAFDLEEGGEAKKKLCIELSIPTGVGNELQGAVLDWDLAFYAEQQRHNDGDGVANNAVDALGGSDDE</sequence>
<dbReference type="GeneID" id="37640483"/>
<feature type="transmembrane region" description="Helical" evidence="2">
    <location>
        <begin position="14"/>
        <end position="36"/>
    </location>
</feature>